<dbReference type="InterPro" id="IPR051191">
    <property type="entry name" value="DCAF12"/>
</dbReference>
<feature type="repeat" description="WD" evidence="7">
    <location>
        <begin position="209"/>
        <end position="249"/>
    </location>
</feature>
<evidence type="ECO:0000256" key="2">
    <source>
        <dbReference type="ARBA" id="ARBA00022574"/>
    </source>
</evidence>
<evidence type="ECO:0000313" key="10">
    <source>
        <dbReference type="Proteomes" id="UP000515203"/>
    </source>
</evidence>
<feature type="domain" description="DDB1- and CUL4-associated factor 12 beta-propeller" evidence="9">
    <location>
        <begin position="102"/>
        <end position="484"/>
    </location>
</feature>
<evidence type="ECO:0000313" key="11">
    <source>
        <dbReference type="RefSeq" id="XP_004645210.1"/>
    </source>
</evidence>
<keyword evidence="2 7" id="KW-0853">WD repeat</keyword>
<dbReference type="InParanoid" id="A0A6P3FTP1"/>
<evidence type="ECO:0000256" key="1">
    <source>
        <dbReference type="ARBA" id="ARBA00004300"/>
    </source>
</evidence>
<dbReference type="PANTHER" id="PTHR19860:SF8">
    <property type="entry name" value="DDB1- AND CUL4-ASSOCIATED FACTOR 12-LIKE PROTEIN 2"/>
    <property type="match status" value="1"/>
</dbReference>
<evidence type="ECO:0000256" key="5">
    <source>
        <dbReference type="ARBA" id="ARBA00038623"/>
    </source>
</evidence>
<dbReference type="GO" id="GO:0080008">
    <property type="term" value="C:Cul4-RING E3 ubiquitin ligase complex"/>
    <property type="evidence" value="ECO:0007669"/>
    <property type="project" value="TreeGrafter"/>
</dbReference>
<comment type="similarity">
    <text evidence="4">Belongs to the WD repeat DCAF12 family.</text>
</comment>
<dbReference type="SUPFAM" id="SSF50978">
    <property type="entry name" value="WD40 repeat-like"/>
    <property type="match status" value="1"/>
</dbReference>
<evidence type="ECO:0000256" key="3">
    <source>
        <dbReference type="ARBA" id="ARBA00022737"/>
    </source>
</evidence>
<dbReference type="FunFam" id="2.130.10.10:FF:000497">
    <property type="entry name" value="DDB1 and CUL4-associated factor 12-like 1"/>
    <property type="match status" value="1"/>
</dbReference>
<accession>A0A6P3FTP1</accession>
<dbReference type="InterPro" id="IPR056151">
    <property type="entry name" value="Beta-prop_DCAF12"/>
</dbReference>
<dbReference type="InterPro" id="IPR015943">
    <property type="entry name" value="WD40/YVTN_repeat-like_dom_sf"/>
</dbReference>
<dbReference type="Proteomes" id="UP000515203">
    <property type="component" value="Unplaced"/>
</dbReference>
<dbReference type="InterPro" id="IPR036322">
    <property type="entry name" value="WD40_repeat_dom_sf"/>
</dbReference>
<evidence type="ECO:0000256" key="4">
    <source>
        <dbReference type="ARBA" id="ARBA00038022"/>
    </source>
</evidence>
<evidence type="ECO:0000256" key="7">
    <source>
        <dbReference type="PROSITE-ProRule" id="PRU00221"/>
    </source>
</evidence>
<dbReference type="GeneID" id="101575928"/>
<feature type="region of interest" description="Disordered" evidence="8">
    <location>
        <begin position="1"/>
        <end position="64"/>
    </location>
</feature>
<gene>
    <name evidence="11" type="primary">LOC101575928</name>
</gene>
<evidence type="ECO:0000259" key="9">
    <source>
        <dbReference type="Pfam" id="PF23760"/>
    </source>
</evidence>
<keyword evidence="10" id="KW-1185">Reference proteome</keyword>
<dbReference type="PANTHER" id="PTHR19860">
    <property type="entry name" value="DDB1- AND CUL4-ASSOCIATED FACTOR 12-RELATED"/>
    <property type="match status" value="1"/>
</dbReference>
<keyword evidence="3" id="KW-0677">Repeat</keyword>
<dbReference type="InterPro" id="IPR001680">
    <property type="entry name" value="WD40_rpt"/>
</dbReference>
<feature type="compositionally biased region" description="Polar residues" evidence="8">
    <location>
        <begin position="1"/>
        <end position="32"/>
    </location>
</feature>
<comment type="subunit">
    <text evidence="5">Component of the DCX(DCAF12) E3 ubiquitin ligase complex, at least composed of CUL4 (CUL4A or CUL4B), DDB1, DCAF12 and RBX1.</text>
</comment>
<dbReference type="Gene3D" id="2.130.10.10">
    <property type="entry name" value="YVTN repeat-like/Quinoprotein amine dehydrogenase"/>
    <property type="match status" value="1"/>
</dbReference>
<comment type="pathway">
    <text evidence="6">Protein modification.</text>
</comment>
<protein>
    <submittedName>
        <fullName evidence="11">DDB1- and CUL4-associated factor 12-like protein 2</fullName>
    </submittedName>
</protein>
<reference evidence="11" key="1">
    <citation type="submission" date="2025-08" db="UniProtKB">
        <authorList>
            <consortium name="RefSeq"/>
        </authorList>
    </citation>
    <scope>IDENTIFICATION</scope>
</reference>
<dbReference type="RefSeq" id="XP_004645210.1">
    <property type="nucleotide sequence ID" value="XM_004645153.1"/>
</dbReference>
<dbReference type="InterPro" id="IPR019775">
    <property type="entry name" value="WD40_repeat_CS"/>
</dbReference>
<name>A0A6P3FTP1_OCTDE</name>
<evidence type="ECO:0000256" key="6">
    <source>
        <dbReference type="ARBA" id="ARBA00043952"/>
    </source>
</evidence>
<dbReference type="Pfam" id="PF23760">
    <property type="entry name" value="Beta-prop_DCAF12"/>
    <property type="match status" value="1"/>
</dbReference>
<dbReference type="PROSITE" id="PS50294">
    <property type="entry name" value="WD_REPEATS_REGION"/>
    <property type="match status" value="1"/>
</dbReference>
<organism evidence="10 11">
    <name type="scientific">Octodon degus</name>
    <name type="common">Degu</name>
    <name type="synonym">Sciurus degus</name>
    <dbReference type="NCBI Taxonomy" id="10160"/>
    <lineage>
        <taxon>Eukaryota</taxon>
        <taxon>Metazoa</taxon>
        <taxon>Chordata</taxon>
        <taxon>Craniata</taxon>
        <taxon>Vertebrata</taxon>
        <taxon>Euteleostomi</taxon>
        <taxon>Mammalia</taxon>
        <taxon>Eutheria</taxon>
        <taxon>Euarchontoglires</taxon>
        <taxon>Glires</taxon>
        <taxon>Rodentia</taxon>
        <taxon>Hystricomorpha</taxon>
        <taxon>Octodontidae</taxon>
        <taxon>Octodon</taxon>
    </lineage>
</organism>
<dbReference type="AlphaFoldDB" id="A0A6P3FTP1"/>
<dbReference type="PROSITE" id="PS50082">
    <property type="entry name" value="WD_REPEATS_2"/>
    <property type="match status" value="1"/>
</dbReference>
<dbReference type="OrthoDB" id="9610195at2759"/>
<feature type="compositionally biased region" description="Low complexity" evidence="8">
    <location>
        <begin position="39"/>
        <end position="52"/>
    </location>
</feature>
<comment type="subcellular location">
    <subcellularLocation>
        <location evidence="1">Cytoplasm</location>
        <location evidence="1">Cytoskeleton</location>
        <location evidence="1">Microtubule organizing center</location>
        <location evidence="1">Centrosome</location>
    </subcellularLocation>
</comment>
<dbReference type="GO" id="GO:0005813">
    <property type="term" value="C:centrosome"/>
    <property type="evidence" value="ECO:0007669"/>
    <property type="project" value="UniProtKB-SubCell"/>
</dbReference>
<proteinExistence type="inferred from homology"/>
<dbReference type="SMART" id="SM00320">
    <property type="entry name" value="WD40"/>
    <property type="match status" value="3"/>
</dbReference>
<evidence type="ECO:0000256" key="8">
    <source>
        <dbReference type="SAM" id="MobiDB-lite"/>
    </source>
</evidence>
<sequence>MSDVPSTSHQPDLNSGVRDSNTRSSMGPQQVGDSGRGDASLGQAQAASGSRSPHTLLPQEHKERAERRSLVRYLQCRSVGAPGRFRLQGVEHQLHSRAVSMLPELLTERRLGLGTVDKVFASQWLDASQVVCGTKCSTLFVLNVKTGHIMPIPLMQDRRVRRAHALPPSGICAIELNPSETLLATGGENSSSLAVYQLPELDPLCLGDRRSHRDAITSIAWIGDNVAVSGSWDGTLAVWEVDPDRMSSSHAGRSEQRLPVYAHISPRALEVFPAGSHYPGHTRVRALVFNRKRQELGALSLSGCFQLWKAQGTLTRLKFHRLPFDEASTCMTYCDDFSLYAVGFQSHISLLDLRQGNPSIGMQPMCYLQCGIDVRSMSAHQHIITMGTGHGRLFFFDIRTRRFLEERSVNSPDAFPEPSGRKLRLTCTKGWINQDDLWANGFRGNEDPPYAVYTHCYNWPEMKLFVGGGPLPLELRGNYAGIWT</sequence>
<dbReference type="PROSITE" id="PS00678">
    <property type="entry name" value="WD_REPEATS_1"/>
    <property type="match status" value="1"/>
</dbReference>